<dbReference type="Proteomes" id="UP000094256">
    <property type="component" value="Chromosome"/>
</dbReference>
<keyword evidence="4 8" id="KW-0812">Transmembrane</keyword>
<dbReference type="RefSeq" id="WP_069204359.1">
    <property type="nucleotide sequence ID" value="NZ_CP014168.1"/>
</dbReference>
<keyword evidence="2" id="KW-1003">Cell membrane</keyword>
<feature type="transmembrane region" description="Helical" evidence="8">
    <location>
        <begin position="356"/>
        <end position="375"/>
    </location>
</feature>
<evidence type="ECO:0000256" key="2">
    <source>
        <dbReference type="ARBA" id="ARBA00022475"/>
    </source>
</evidence>
<feature type="transmembrane region" description="Helical" evidence="8">
    <location>
        <begin position="105"/>
        <end position="123"/>
    </location>
</feature>
<evidence type="ECO:0000259" key="9">
    <source>
        <dbReference type="Pfam" id="PF01757"/>
    </source>
</evidence>
<dbReference type="GO" id="GO:0009103">
    <property type="term" value="P:lipopolysaccharide biosynthetic process"/>
    <property type="evidence" value="ECO:0007669"/>
    <property type="project" value="TreeGrafter"/>
</dbReference>
<dbReference type="Pfam" id="PF19040">
    <property type="entry name" value="SGNH"/>
    <property type="match status" value="1"/>
</dbReference>
<dbReference type="InterPro" id="IPR043968">
    <property type="entry name" value="SGNH"/>
</dbReference>
<feature type="domain" description="SGNH" evidence="10">
    <location>
        <begin position="417"/>
        <end position="654"/>
    </location>
</feature>
<feature type="transmembrane region" description="Helical" evidence="8">
    <location>
        <begin position="48"/>
        <end position="72"/>
    </location>
</feature>
<feature type="domain" description="Acyltransferase 3" evidence="9">
    <location>
        <begin position="14"/>
        <end position="333"/>
    </location>
</feature>
<evidence type="ECO:0000256" key="3">
    <source>
        <dbReference type="ARBA" id="ARBA00022679"/>
    </source>
</evidence>
<evidence type="ECO:0000256" key="5">
    <source>
        <dbReference type="ARBA" id="ARBA00022989"/>
    </source>
</evidence>
<feature type="transmembrane region" description="Helical" evidence="8">
    <location>
        <begin position="79"/>
        <end position="99"/>
    </location>
</feature>
<dbReference type="GO" id="GO:0016788">
    <property type="term" value="F:hydrolase activity, acting on ester bonds"/>
    <property type="evidence" value="ECO:0007669"/>
    <property type="project" value="UniProtKB-ARBA"/>
</dbReference>
<evidence type="ECO:0000256" key="4">
    <source>
        <dbReference type="ARBA" id="ARBA00022692"/>
    </source>
</evidence>
<dbReference type="EMBL" id="CP014168">
    <property type="protein sequence ID" value="AOH83790.1"/>
    <property type="molecule type" value="Genomic_DNA"/>
</dbReference>
<evidence type="ECO:0008006" key="13">
    <source>
        <dbReference type="Google" id="ProtNLM"/>
    </source>
</evidence>
<evidence type="ECO:0000256" key="7">
    <source>
        <dbReference type="ARBA" id="ARBA00023315"/>
    </source>
</evidence>
<proteinExistence type="predicted"/>
<sequence>MQRAATPLLHHRRDIDGLRSLAIVPVLLFHAGLGLPGGFVGVDIFFVISGYLISSVLFRSAAAGRFSILGFYDRRIRRIFPALIAVLAATTLAALVILLPSELYSYGWSLLWAVLFSSNIWFWKTTNYFGDPNIDLPLLHTWSLAVEEQFYILWPLVVLVLAKLPRRAALAIVLIALVASLLLSQWLTVKSPTSAFYMLPSRSWELLIGATLVLLPPPAPRHHRWLAIGGVAGLALIAYAVVFFYDSILFPGFAALVPCLGTALLLYAGQADGPATRLLTWSPLVGIGLVSYSLYLWHWPILSLSQLALSRPLSTVEAVAALVASLLLAILSWRYIEQPFRQVRDRDVATQRRTAATGVAAMAVVAAVAGVLVAAKGLPQRLPPLARQYDTVSKSLPHRALPGCGLVGPTVSAAVMRPCLAPANPEPSIVLWGDSHALQMKDALAAQLEARSLTLRSITKNGCAPFAGAIQLDQVGDRNDACAAFNNAILAGIVADPAIGHVYISGRWGKFLGPGGGGTTNGYLQLHPGEPIDSATSRHAFIVSVRGMIVRLRHAGKMVTLIGPTPEFAVSAPKCMARAAWRGDDSQHCEADLTTRREIPEANTILRTLAAQTGAEYVDALQRLCTGLHCGTGIGKTLFFRDENHVSAAGARHVLAAQAR</sequence>
<feature type="transmembrane region" description="Helical" evidence="8">
    <location>
        <begin position="21"/>
        <end position="42"/>
    </location>
</feature>
<evidence type="ECO:0000256" key="1">
    <source>
        <dbReference type="ARBA" id="ARBA00004651"/>
    </source>
</evidence>
<feature type="transmembrane region" description="Helical" evidence="8">
    <location>
        <begin position="278"/>
        <end position="298"/>
    </location>
</feature>
<evidence type="ECO:0000256" key="6">
    <source>
        <dbReference type="ARBA" id="ARBA00023136"/>
    </source>
</evidence>
<accession>A0A1B3Z8N6</accession>
<evidence type="ECO:0000256" key="8">
    <source>
        <dbReference type="SAM" id="Phobius"/>
    </source>
</evidence>
<keyword evidence="7" id="KW-0012">Acyltransferase</keyword>
<organism evidence="11 12">
    <name type="scientific">Sphingomonas panacis</name>
    <dbReference type="NCBI Taxonomy" id="1560345"/>
    <lineage>
        <taxon>Bacteria</taxon>
        <taxon>Pseudomonadati</taxon>
        <taxon>Pseudomonadota</taxon>
        <taxon>Alphaproteobacteria</taxon>
        <taxon>Sphingomonadales</taxon>
        <taxon>Sphingomonadaceae</taxon>
        <taxon>Sphingomonas</taxon>
    </lineage>
</organism>
<dbReference type="Pfam" id="PF01757">
    <property type="entry name" value="Acyl_transf_3"/>
    <property type="match status" value="1"/>
</dbReference>
<feature type="transmembrane region" description="Helical" evidence="8">
    <location>
        <begin position="225"/>
        <end position="242"/>
    </location>
</feature>
<feature type="transmembrane region" description="Helical" evidence="8">
    <location>
        <begin position="168"/>
        <end position="188"/>
    </location>
</feature>
<feature type="transmembrane region" description="Helical" evidence="8">
    <location>
        <begin position="318"/>
        <end position="336"/>
    </location>
</feature>
<evidence type="ECO:0000313" key="11">
    <source>
        <dbReference type="EMBL" id="AOH83790.1"/>
    </source>
</evidence>
<evidence type="ECO:0000313" key="12">
    <source>
        <dbReference type="Proteomes" id="UP000094256"/>
    </source>
</evidence>
<name>A0A1B3Z8N6_9SPHN</name>
<protein>
    <recommendedName>
        <fullName evidence="13">Acyltransferase</fullName>
    </recommendedName>
</protein>
<keyword evidence="5 8" id="KW-1133">Transmembrane helix</keyword>
<dbReference type="STRING" id="1560345.AWL63_07215"/>
<dbReference type="AlphaFoldDB" id="A0A1B3Z8N6"/>
<comment type="subcellular location">
    <subcellularLocation>
        <location evidence="1">Cell membrane</location>
        <topology evidence="1">Multi-pass membrane protein</topology>
    </subcellularLocation>
</comment>
<evidence type="ECO:0000259" key="10">
    <source>
        <dbReference type="Pfam" id="PF19040"/>
    </source>
</evidence>
<dbReference type="GO" id="GO:0005886">
    <property type="term" value="C:plasma membrane"/>
    <property type="evidence" value="ECO:0007669"/>
    <property type="project" value="UniProtKB-SubCell"/>
</dbReference>
<keyword evidence="3" id="KW-0808">Transferase</keyword>
<dbReference type="InterPro" id="IPR002656">
    <property type="entry name" value="Acyl_transf_3_dom"/>
</dbReference>
<reference evidence="11 12" key="1">
    <citation type="submission" date="2016-01" db="EMBL/GenBank/DDBJ databases">
        <title>Complete genome and mega plasmid sequence of Sphingomonas panacis DCY99 elicits systemic resistance in rice to Xanthomonas oryzae.</title>
        <authorList>
            <person name="Kim Y.J."/>
            <person name="Yang D.C."/>
            <person name="Sing P."/>
        </authorList>
    </citation>
    <scope>NUCLEOTIDE SEQUENCE [LARGE SCALE GENOMIC DNA]</scope>
    <source>
        <strain evidence="11 12">DCY99</strain>
    </source>
</reference>
<dbReference type="PANTHER" id="PTHR23028">
    <property type="entry name" value="ACETYLTRANSFERASE"/>
    <property type="match status" value="1"/>
</dbReference>
<keyword evidence="12" id="KW-1185">Reference proteome</keyword>
<dbReference type="Gene3D" id="3.40.50.1110">
    <property type="entry name" value="SGNH hydrolase"/>
    <property type="match status" value="1"/>
</dbReference>
<dbReference type="PANTHER" id="PTHR23028:SF53">
    <property type="entry name" value="ACYL_TRANSF_3 DOMAIN-CONTAINING PROTEIN"/>
    <property type="match status" value="1"/>
</dbReference>
<dbReference type="SUPFAM" id="SSF52266">
    <property type="entry name" value="SGNH hydrolase"/>
    <property type="match status" value="1"/>
</dbReference>
<dbReference type="InterPro" id="IPR050879">
    <property type="entry name" value="Acyltransferase_3"/>
</dbReference>
<dbReference type="GO" id="GO:0016747">
    <property type="term" value="F:acyltransferase activity, transferring groups other than amino-acyl groups"/>
    <property type="evidence" value="ECO:0007669"/>
    <property type="project" value="InterPro"/>
</dbReference>
<dbReference type="InterPro" id="IPR036514">
    <property type="entry name" value="SGNH_hydro_sf"/>
</dbReference>
<dbReference type="KEGG" id="span:AWL63_07215"/>
<gene>
    <name evidence="11" type="ORF">AWL63_07215</name>
</gene>
<keyword evidence="6 8" id="KW-0472">Membrane</keyword>
<feature type="transmembrane region" description="Helical" evidence="8">
    <location>
        <begin position="248"/>
        <end position="266"/>
    </location>
</feature>